<accession>A0ABD3BEJ1</accession>
<feature type="region of interest" description="Disordered" evidence="1">
    <location>
        <begin position="57"/>
        <end position="78"/>
    </location>
</feature>
<evidence type="ECO:0000313" key="2">
    <source>
        <dbReference type="EMBL" id="KAL3615808.1"/>
    </source>
</evidence>
<evidence type="ECO:0000256" key="1">
    <source>
        <dbReference type="SAM" id="MobiDB-lite"/>
    </source>
</evidence>
<feature type="compositionally biased region" description="Polar residues" evidence="1">
    <location>
        <begin position="1"/>
        <end position="11"/>
    </location>
</feature>
<dbReference type="AlphaFoldDB" id="A0ABD3BEJ1"/>
<proteinExistence type="predicted"/>
<dbReference type="PANTHER" id="PTHR47150:SF4">
    <property type="entry name" value="HARBINGER TRANSPOSASE-DERIVED PROTEIN-RELATED"/>
    <property type="match status" value="1"/>
</dbReference>
<name>A0ABD3BEJ1_9LAMI</name>
<sequence>MNRNLNMSNSSDTDDSPCSENSRYRQMRQIPSNYTPTQLNTQFQNLPRYENSQNFTSLPFPHNFSQTPHNQPQYTRGDQGAPTIILEAVASQDLWIWHAYFGLSGARNDINVLNESPLFNDALHGHAPDVLYTINGNEYTKGYYLTDGIYPEWASFVKSFQCPADEKRKKFKQRQEAARKDIERAFGVLQARWAIVSGPARGWYKEDLGQIMLTCIILHNMIIEDEGENAVNWQREDGEPEDEWFEGAPPDFQQYLHRRSQIRDKQSHHRLRNDLIEHIWNEPNRQE</sequence>
<dbReference type="EMBL" id="JAVIJP010000099">
    <property type="protein sequence ID" value="KAL3615808.1"/>
    <property type="molecule type" value="Genomic_DNA"/>
</dbReference>
<keyword evidence="3" id="KW-1185">Reference proteome</keyword>
<dbReference type="Pfam" id="PF04827">
    <property type="entry name" value="Plant_tran"/>
    <property type="match status" value="1"/>
</dbReference>
<protein>
    <recommendedName>
        <fullName evidence="4">Protein ALP1-like</fullName>
    </recommendedName>
</protein>
<feature type="compositionally biased region" description="Polar residues" evidence="1">
    <location>
        <begin position="57"/>
        <end position="76"/>
    </location>
</feature>
<dbReference type="Proteomes" id="UP001632038">
    <property type="component" value="Unassembled WGS sequence"/>
</dbReference>
<organism evidence="2 3">
    <name type="scientific">Castilleja foliolosa</name>
    <dbReference type="NCBI Taxonomy" id="1961234"/>
    <lineage>
        <taxon>Eukaryota</taxon>
        <taxon>Viridiplantae</taxon>
        <taxon>Streptophyta</taxon>
        <taxon>Embryophyta</taxon>
        <taxon>Tracheophyta</taxon>
        <taxon>Spermatophyta</taxon>
        <taxon>Magnoliopsida</taxon>
        <taxon>eudicotyledons</taxon>
        <taxon>Gunneridae</taxon>
        <taxon>Pentapetalae</taxon>
        <taxon>asterids</taxon>
        <taxon>lamiids</taxon>
        <taxon>Lamiales</taxon>
        <taxon>Orobanchaceae</taxon>
        <taxon>Pedicularideae</taxon>
        <taxon>Castillejinae</taxon>
        <taxon>Castilleja</taxon>
    </lineage>
</organism>
<evidence type="ECO:0008006" key="4">
    <source>
        <dbReference type="Google" id="ProtNLM"/>
    </source>
</evidence>
<evidence type="ECO:0000313" key="3">
    <source>
        <dbReference type="Proteomes" id="UP001632038"/>
    </source>
</evidence>
<dbReference type="InterPro" id="IPR006912">
    <property type="entry name" value="Harbinger_derived_prot"/>
</dbReference>
<reference evidence="3" key="1">
    <citation type="journal article" date="2024" name="IScience">
        <title>Strigolactones Initiate the Formation of Haustorium-like Structures in Castilleja.</title>
        <authorList>
            <person name="Buerger M."/>
            <person name="Peterson D."/>
            <person name="Chory J."/>
        </authorList>
    </citation>
    <scope>NUCLEOTIDE SEQUENCE [LARGE SCALE GENOMIC DNA]</scope>
</reference>
<dbReference type="PANTHER" id="PTHR47150">
    <property type="entry name" value="OS12G0169200 PROTEIN"/>
    <property type="match status" value="1"/>
</dbReference>
<comment type="caution">
    <text evidence="2">The sequence shown here is derived from an EMBL/GenBank/DDBJ whole genome shotgun (WGS) entry which is preliminary data.</text>
</comment>
<gene>
    <name evidence="2" type="ORF">CASFOL_040102</name>
</gene>
<feature type="region of interest" description="Disordered" evidence="1">
    <location>
        <begin position="1"/>
        <end position="22"/>
    </location>
</feature>